<dbReference type="GO" id="GO:0008046">
    <property type="term" value="F:axon guidance receptor activity"/>
    <property type="evidence" value="ECO:0007669"/>
    <property type="project" value="TreeGrafter"/>
</dbReference>
<dbReference type="SMART" id="SM00408">
    <property type="entry name" value="IGc2"/>
    <property type="match status" value="3"/>
</dbReference>
<dbReference type="Gene3D" id="2.60.40.10">
    <property type="entry name" value="Immunoglobulins"/>
    <property type="match status" value="3"/>
</dbReference>
<evidence type="ECO:0000256" key="5">
    <source>
        <dbReference type="ARBA" id="ARBA00023157"/>
    </source>
</evidence>
<keyword evidence="4" id="KW-0472">Membrane</keyword>
<dbReference type="InterPro" id="IPR013783">
    <property type="entry name" value="Ig-like_fold"/>
</dbReference>
<feature type="signal peptide" evidence="8">
    <location>
        <begin position="1"/>
        <end position="21"/>
    </location>
</feature>
<evidence type="ECO:0000256" key="6">
    <source>
        <dbReference type="ARBA" id="ARBA00023180"/>
    </source>
</evidence>
<dbReference type="InterPro" id="IPR003599">
    <property type="entry name" value="Ig_sub"/>
</dbReference>
<keyword evidence="11" id="KW-1185">Reference proteome</keyword>
<dbReference type="SMART" id="SM00406">
    <property type="entry name" value="IGv"/>
    <property type="match status" value="2"/>
</dbReference>
<sequence length="329" mass="36924">MKKFILGILLTVASITEITYAQRTPTISYLSQEQIVDIGQSVELKCSVVYGDEYPVFWLKVESIKDRLPISSGTSLIIGDSRFSISYYADNSTYTLRIDNVQQTDRGIYECRVQVAVDNPTPAYVQLQVRFEPSITDNSTNNFITTEGKSVQLECYANGYPAPTISWRRQSVPFSSGGLIIKGNILTIPSITKDDRGIYYCIATNGVGRGHRRIINVEVEFAPVVTAKRPYVGQALTYDQDLECHVEAYPPPAISWIKDGEEISNNRDYRISHFATADEISDTTLRVITVEKRQYGMFYCKASNKYGSHNTSIELFETIIPVCPPACNL</sequence>
<evidence type="ECO:0000259" key="9">
    <source>
        <dbReference type="PROSITE" id="PS50835"/>
    </source>
</evidence>
<name>A0AAV7IFJ5_COTGL</name>
<evidence type="ECO:0000256" key="8">
    <source>
        <dbReference type="SAM" id="SignalP"/>
    </source>
</evidence>
<accession>A0AAV7IFJ5</accession>
<dbReference type="AlphaFoldDB" id="A0AAV7IFJ5"/>
<keyword evidence="3" id="KW-0677">Repeat</keyword>
<protein>
    <recommendedName>
        <fullName evidence="9">Ig-like domain-containing protein</fullName>
    </recommendedName>
</protein>
<dbReference type="FunFam" id="2.60.40.10:FF:000107">
    <property type="entry name" value="Myosin, light chain kinase a"/>
    <property type="match status" value="1"/>
</dbReference>
<dbReference type="InterPro" id="IPR013106">
    <property type="entry name" value="Ig_V-set"/>
</dbReference>
<dbReference type="InterPro" id="IPR050958">
    <property type="entry name" value="Cell_Adh-Cytoskel_Orgn"/>
</dbReference>
<dbReference type="GO" id="GO:0005886">
    <property type="term" value="C:plasma membrane"/>
    <property type="evidence" value="ECO:0007669"/>
    <property type="project" value="UniProtKB-SubCell"/>
</dbReference>
<feature type="chain" id="PRO_5043720220" description="Ig-like domain-containing protein" evidence="8">
    <location>
        <begin position="22"/>
        <end position="329"/>
    </location>
</feature>
<dbReference type="CDD" id="cd00096">
    <property type="entry name" value="Ig"/>
    <property type="match status" value="1"/>
</dbReference>
<feature type="domain" description="Ig-like" evidence="9">
    <location>
        <begin position="133"/>
        <end position="218"/>
    </location>
</feature>
<dbReference type="InterPro" id="IPR036179">
    <property type="entry name" value="Ig-like_dom_sf"/>
</dbReference>
<dbReference type="SUPFAM" id="SSF48726">
    <property type="entry name" value="Immunoglobulin"/>
    <property type="match status" value="3"/>
</dbReference>
<evidence type="ECO:0000256" key="7">
    <source>
        <dbReference type="ARBA" id="ARBA00023319"/>
    </source>
</evidence>
<dbReference type="InterPro" id="IPR003598">
    <property type="entry name" value="Ig_sub2"/>
</dbReference>
<dbReference type="FunFam" id="2.60.40.10:FF:000005">
    <property type="entry name" value="Neuronal cell adhesion molecule"/>
    <property type="match status" value="1"/>
</dbReference>
<evidence type="ECO:0000313" key="10">
    <source>
        <dbReference type="EMBL" id="KAH0560361.1"/>
    </source>
</evidence>
<dbReference type="PIRSF" id="PIRSF000615">
    <property type="entry name" value="TyrPK_CSF1-R"/>
    <property type="match status" value="1"/>
</dbReference>
<evidence type="ECO:0000313" key="11">
    <source>
        <dbReference type="Proteomes" id="UP000826195"/>
    </source>
</evidence>
<dbReference type="InterPro" id="IPR007110">
    <property type="entry name" value="Ig-like_dom"/>
</dbReference>
<dbReference type="Proteomes" id="UP000826195">
    <property type="component" value="Unassembled WGS sequence"/>
</dbReference>
<evidence type="ECO:0000256" key="2">
    <source>
        <dbReference type="ARBA" id="ARBA00022475"/>
    </source>
</evidence>
<keyword evidence="5" id="KW-1015">Disulfide bond</keyword>
<dbReference type="InterPro" id="IPR013098">
    <property type="entry name" value="Ig_I-set"/>
</dbReference>
<dbReference type="SMART" id="SM00409">
    <property type="entry name" value="IG"/>
    <property type="match status" value="3"/>
</dbReference>
<evidence type="ECO:0000256" key="3">
    <source>
        <dbReference type="ARBA" id="ARBA00022737"/>
    </source>
</evidence>
<organism evidence="10 11">
    <name type="scientific">Cotesia glomerata</name>
    <name type="common">Lepidopteran parasitic wasp</name>
    <name type="synonym">Apanteles glomeratus</name>
    <dbReference type="NCBI Taxonomy" id="32391"/>
    <lineage>
        <taxon>Eukaryota</taxon>
        <taxon>Metazoa</taxon>
        <taxon>Ecdysozoa</taxon>
        <taxon>Arthropoda</taxon>
        <taxon>Hexapoda</taxon>
        <taxon>Insecta</taxon>
        <taxon>Pterygota</taxon>
        <taxon>Neoptera</taxon>
        <taxon>Endopterygota</taxon>
        <taxon>Hymenoptera</taxon>
        <taxon>Apocrita</taxon>
        <taxon>Ichneumonoidea</taxon>
        <taxon>Braconidae</taxon>
        <taxon>Microgastrinae</taxon>
        <taxon>Cotesia</taxon>
    </lineage>
</organism>
<dbReference type="PROSITE" id="PS50835">
    <property type="entry name" value="IG_LIKE"/>
    <property type="match status" value="3"/>
</dbReference>
<evidence type="ECO:0000256" key="4">
    <source>
        <dbReference type="ARBA" id="ARBA00023136"/>
    </source>
</evidence>
<keyword evidence="6" id="KW-0325">Glycoprotein</keyword>
<dbReference type="GO" id="GO:0050808">
    <property type="term" value="P:synapse organization"/>
    <property type="evidence" value="ECO:0007669"/>
    <property type="project" value="TreeGrafter"/>
</dbReference>
<proteinExistence type="predicted"/>
<keyword evidence="8" id="KW-0732">Signal</keyword>
<dbReference type="PANTHER" id="PTHR45080:SF33">
    <property type="entry name" value="IG-LIKE DOMAIN-CONTAINING PROTEIN"/>
    <property type="match status" value="1"/>
</dbReference>
<dbReference type="EMBL" id="JAHXZJ010000374">
    <property type="protein sequence ID" value="KAH0560361.1"/>
    <property type="molecule type" value="Genomic_DNA"/>
</dbReference>
<feature type="domain" description="Ig-like" evidence="9">
    <location>
        <begin position="223"/>
        <end position="316"/>
    </location>
</feature>
<dbReference type="GO" id="GO:0007156">
    <property type="term" value="P:homophilic cell adhesion via plasma membrane adhesion molecules"/>
    <property type="evidence" value="ECO:0007669"/>
    <property type="project" value="TreeGrafter"/>
</dbReference>
<dbReference type="Pfam" id="PF07679">
    <property type="entry name" value="I-set"/>
    <property type="match status" value="1"/>
</dbReference>
<keyword evidence="2" id="KW-1003">Cell membrane</keyword>
<evidence type="ECO:0000256" key="1">
    <source>
        <dbReference type="ARBA" id="ARBA00004236"/>
    </source>
</evidence>
<dbReference type="GO" id="GO:0043025">
    <property type="term" value="C:neuronal cell body"/>
    <property type="evidence" value="ECO:0007669"/>
    <property type="project" value="TreeGrafter"/>
</dbReference>
<keyword evidence="7" id="KW-0393">Immunoglobulin domain</keyword>
<feature type="domain" description="Ig-like" evidence="9">
    <location>
        <begin position="25"/>
        <end position="114"/>
    </location>
</feature>
<reference evidence="10 11" key="1">
    <citation type="journal article" date="2021" name="J. Hered.">
        <title>A chromosome-level genome assembly of the parasitoid wasp, Cotesia glomerata (Hymenoptera: Braconidae).</title>
        <authorList>
            <person name="Pinto B.J."/>
            <person name="Weis J.J."/>
            <person name="Gamble T."/>
            <person name="Ode P.J."/>
            <person name="Paul R."/>
            <person name="Zaspel J.M."/>
        </authorList>
    </citation>
    <scope>NUCLEOTIDE SEQUENCE [LARGE SCALE GENOMIC DNA]</scope>
    <source>
        <strain evidence="10">CgM1</strain>
    </source>
</reference>
<dbReference type="Pfam" id="PF13927">
    <property type="entry name" value="Ig_3"/>
    <property type="match status" value="2"/>
</dbReference>
<comment type="subcellular location">
    <subcellularLocation>
        <location evidence="1">Cell membrane</location>
    </subcellularLocation>
</comment>
<gene>
    <name evidence="10" type="ORF">KQX54_003809</name>
</gene>
<dbReference type="GO" id="GO:0030424">
    <property type="term" value="C:axon"/>
    <property type="evidence" value="ECO:0007669"/>
    <property type="project" value="TreeGrafter"/>
</dbReference>
<dbReference type="PANTHER" id="PTHR45080">
    <property type="entry name" value="CONTACTIN 5"/>
    <property type="match status" value="1"/>
</dbReference>
<comment type="caution">
    <text evidence="10">The sequence shown here is derived from an EMBL/GenBank/DDBJ whole genome shotgun (WGS) entry which is preliminary data.</text>
</comment>